<evidence type="ECO:0000313" key="3">
    <source>
        <dbReference type="Proteomes" id="UP001262889"/>
    </source>
</evidence>
<dbReference type="Proteomes" id="UP001262889">
    <property type="component" value="Unassembled WGS sequence"/>
</dbReference>
<dbReference type="RefSeq" id="WP_311535627.1">
    <property type="nucleotide sequence ID" value="NZ_JAVRHQ010000019.1"/>
</dbReference>
<organism evidence="2 3">
    <name type="scientific">Autumnicola tepida</name>
    <dbReference type="NCBI Taxonomy" id="3075595"/>
    <lineage>
        <taxon>Bacteria</taxon>
        <taxon>Pseudomonadati</taxon>
        <taxon>Bacteroidota</taxon>
        <taxon>Flavobacteriia</taxon>
        <taxon>Flavobacteriales</taxon>
        <taxon>Flavobacteriaceae</taxon>
        <taxon>Autumnicola</taxon>
    </lineage>
</organism>
<evidence type="ECO:0000313" key="2">
    <source>
        <dbReference type="EMBL" id="MDT0644009.1"/>
    </source>
</evidence>
<proteinExistence type="predicted"/>
<protein>
    <submittedName>
        <fullName evidence="2">Uncharacterized protein</fullName>
    </submittedName>
</protein>
<name>A0ABU3CCE6_9FLAO</name>
<evidence type="ECO:0000256" key="1">
    <source>
        <dbReference type="SAM" id="Phobius"/>
    </source>
</evidence>
<comment type="caution">
    <text evidence="2">The sequence shown here is derived from an EMBL/GenBank/DDBJ whole genome shotgun (WGS) entry which is preliminary data.</text>
</comment>
<reference evidence="2 3" key="1">
    <citation type="submission" date="2023-09" db="EMBL/GenBank/DDBJ databases">
        <authorList>
            <person name="Rey-Velasco X."/>
        </authorList>
    </citation>
    <scope>NUCLEOTIDE SEQUENCE [LARGE SCALE GENOMIC DNA]</scope>
    <source>
        <strain evidence="2 3">F363</strain>
    </source>
</reference>
<keyword evidence="1" id="KW-0472">Membrane</keyword>
<gene>
    <name evidence="2" type="ORF">RM553_14315</name>
</gene>
<dbReference type="EMBL" id="JAVRHQ010000019">
    <property type="protein sequence ID" value="MDT0644009.1"/>
    <property type="molecule type" value="Genomic_DNA"/>
</dbReference>
<keyword evidence="3" id="KW-1185">Reference proteome</keyword>
<keyword evidence="1" id="KW-1133">Transmembrane helix</keyword>
<accession>A0ABU3CCE6</accession>
<keyword evidence="1" id="KW-0812">Transmembrane</keyword>
<sequence length="103" mass="12365">MYGYQLFTGFYQDAYLQEIAFMDTNQLVYLAPFFIIILGIVYLVRVKIFDRIYGLEDIGELEETDVSVFSNISDRDRKEIKSFREEDEAQNEEMILEDYYRKL</sequence>
<feature type="transmembrane region" description="Helical" evidence="1">
    <location>
        <begin position="27"/>
        <end position="44"/>
    </location>
</feature>